<keyword evidence="2" id="KW-1185">Reference proteome</keyword>
<name>A0A1V8STB2_9PEZI</name>
<sequence length="269" mass="31032">MSRPQIADRLGRSDRGLLTYENCSVGELEAFALQRGIGTSDADPALTKTALIRILHHADDRLSFPRLFDLPPEVCVMIYESYCAHFSEEHLHMPTPPPLALVCRRLREDVMPVFYGECSFRIELTEPSARCRLVPKTALFFSTLPAASLARIRWLHIYMRFDSHRWQDEDEIAQIQLSGKGTKFSLQTMPYVNPDASERMPAEVQALVEQKLRPVLDAMLSRTQGRGHVVLMDIHRLLWAMQDSWTHYAFDEYRYEDTDHGAWESDSDY</sequence>
<dbReference type="OrthoDB" id="62952at2759"/>
<reference evidence="2" key="1">
    <citation type="submission" date="2017-03" db="EMBL/GenBank/DDBJ databases">
        <title>Genomes of endolithic fungi from Antarctica.</title>
        <authorList>
            <person name="Coleine C."/>
            <person name="Masonjones S."/>
            <person name="Stajich J.E."/>
        </authorList>
    </citation>
    <scope>NUCLEOTIDE SEQUENCE [LARGE SCALE GENOMIC DNA]</scope>
    <source>
        <strain evidence="2">CCFEE 5527</strain>
    </source>
</reference>
<accession>A0A1V8STB2</accession>
<dbReference type="EMBL" id="NAJO01000027">
    <property type="protein sequence ID" value="OQO02435.1"/>
    <property type="molecule type" value="Genomic_DNA"/>
</dbReference>
<evidence type="ECO:0000313" key="1">
    <source>
        <dbReference type="EMBL" id="OQO02435.1"/>
    </source>
</evidence>
<protein>
    <recommendedName>
        <fullName evidence="3">F-box domain-containing protein</fullName>
    </recommendedName>
</protein>
<organism evidence="1 2">
    <name type="scientific">Cryoendolithus antarcticus</name>
    <dbReference type="NCBI Taxonomy" id="1507870"/>
    <lineage>
        <taxon>Eukaryota</taxon>
        <taxon>Fungi</taxon>
        <taxon>Dikarya</taxon>
        <taxon>Ascomycota</taxon>
        <taxon>Pezizomycotina</taxon>
        <taxon>Dothideomycetes</taxon>
        <taxon>Dothideomycetidae</taxon>
        <taxon>Cladosporiales</taxon>
        <taxon>Cladosporiaceae</taxon>
        <taxon>Cryoendolithus</taxon>
    </lineage>
</organism>
<evidence type="ECO:0000313" key="2">
    <source>
        <dbReference type="Proteomes" id="UP000192596"/>
    </source>
</evidence>
<comment type="caution">
    <text evidence="1">The sequence shown here is derived from an EMBL/GenBank/DDBJ whole genome shotgun (WGS) entry which is preliminary data.</text>
</comment>
<proteinExistence type="predicted"/>
<dbReference type="AlphaFoldDB" id="A0A1V8STB2"/>
<gene>
    <name evidence="1" type="ORF">B0A48_11962</name>
</gene>
<evidence type="ECO:0008006" key="3">
    <source>
        <dbReference type="Google" id="ProtNLM"/>
    </source>
</evidence>
<dbReference type="InParanoid" id="A0A1V8STB2"/>
<dbReference type="Proteomes" id="UP000192596">
    <property type="component" value="Unassembled WGS sequence"/>
</dbReference>